<dbReference type="Proteomes" id="UP001162992">
    <property type="component" value="Chromosome 4"/>
</dbReference>
<gene>
    <name evidence="1" type="ORF">O6H91_04G039400</name>
</gene>
<accession>A0ACC2DWC7</accession>
<evidence type="ECO:0000313" key="1">
    <source>
        <dbReference type="EMBL" id="KAJ7558443.1"/>
    </source>
</evidence>
<dbReference type="EMBL" id="CM055095">
    <property type="protein sequence ID" value="KAJ7558443.1"/>
    <property type="molecule type" value="Genomic_DNA"/>
</dbReference>
<sequence>MLNLNLKSILRGDHSSTNKQIYSSWYSNGVTILWNIWHARNDLVLNGEASLSIAGCISQTNLHDLVLCPLCKSCFCWKQIRFKLHITIKNILRIFCSDKSWKLMIANFIIDFSLKKITLQPHKYF</sequence>
<organism evidence="1 2">
    <name type="scientific">Diphasiastrum complanatum</name>
    <name type="common">Issler's clubmoss</name>
    <name type="synonym">Lycopodium complanatum</name>
    <dbReference type="NCBI Taxonomy" id="34168"/>
    <lineage>
        <taxon>Eukaryota</taxon>
        <taxon>Viridiplantae</taxon>
        <taxon>Streptophyta</taxon>
        <taxon>Embryophyta</taxon>
        <taxon>Tracheophyta</taxon>
        <taxon>Lycopodiopsida</taxon>
        <taxon>Lycopodiales</taxon>
        <taxon>Lycopodiaceae</taxon>
        <taxon>Lycopodioideae</taxon>
        <taxon>Diphasiastrum</taxon>
    </lineage>
</organism>
<keyword evidence="2" id="KW-1185">Reference proteome</keyword>
<evidence type="ECO:0000313" key="2">
    <source>
        <dbReference type="Proteomes" id="UP001162992"/>
    </source>
</evidence>
<comment type="caution">
    <text evidence="1">The sequence shown here is derived from an EMBL/GenBank/DDBJ whole genome shotgun (WGS) entry which is preliminary data.</text>
</comment>
<protein>
    <submittedName>
        <fullName evidence="1">Uncharacterized protein</fullName>
    </submittedName>
</protein>
<proteinExistence type="predicted"/>
<reference evidence="2" key="1">
    <citation type="journal article" date="2024" name="Proc. Natl. Acad. Sci. U.S.A.">
        <title>Extraordinary preservation of gene collinearity over three hundred million years revealed in homosporous lycophytes.</title>
        <authorList>
            <person name="Li C."/>
            <person name="Wickell D."/>
            <person name="Kuo L.Y."/>
            <person name="Chen X."/>
            <person name="Nie B."/>
            <person name="Liao X."/>
            <person name="Peng D."/>
            <person name="Ji J."/>
            <person name="Jenkins J."/>
            <person name="Williams M."/>
            <person name="Shu S."/>
            <person name="Plott C."/>
            <person name="Barry K."/>
            <person name="Rajasekar S."/>
            <person name="Grimwood J."/>
            <person name="Han X."/>
            <person name="Sun S."/>
            <person name="Hou Z."/>
            <person name="He W."/>
            <person name="Dai G."/>
            <person name="Sun C."/>
            <person name="Schmutz J."/>
            <person name="Leebens-Mack J.H."/>
            <person name="Li F.W."/>
            <person name="Wang L."/>
        </authorList>
    </citation>
    <scope>NUCLEOTIDE SEQUENCE [LARGE SCALE GENOMIC DNA]</scope>
    <source>
        <strain evidence="2">cv. PW_Plant_1</strain>
    </source>
</reference>
<name>A0ACC2DWC7_DIPCM</name>